<dbReference type="STRING" id="101127.A0A1X2GS48"/>
<evidence type="ECO:0000256" key="3">
    <source>
        <dbReference type="ARBA" id="ARBA00022737"/>
    </source>
</evidence>
<dbReference type="InterPro" id="IPR011989">
    <property type="entry name" value="ARM-like"/>
</dbReference>
<sequence length="528" mass="58802">MSEKTTDRKGKFKNKDAFQSDQVRNRRQQDTIEIRKQKREANLTKRRNLNVANVSDSDDDDTMDPNAKAIQLQQDLQVLVEAVYSGDVERQYDATTKFRKLLSKEQDPPIQQVIETGVVPKFVEFLESTHGLLQFEAAWALTNIASGSSQQTHTVIENGAVPVFVKLLRSDVTDVKEQAVWALGNIAGDSVACRDYVLQQNIVEPLLTILGEQHKITMVRNSTWTLSNLCRGASSPMQWQYVAPVLPVLAKLIYSQDEEVLIDACWALSYLSNGPNTQIQSVVESGVCRRMVELLMHTSTAVKTPCLRAVGNIVTGDDMQTQVIINCGVLPALSSLLSSPKDTIRKEACWTISNITAGNNAQIQTVIDCNIVPVLVHILIHDEPKTKKEACWAIVNATSGGLNRPEQIQYLVSQGCIAPLCDMLKTMDNRIILVALDGLENILRVGAMESHSHPDGQNQYALFIEECGGLDAINHLQNHDSEEIYNKAYRVIDVYFNDEDGMDDANQSAEPFQFQNEVVPQQPFNFGS</sequence>
<dbReference type="Gene3D" id="1.25.10.10">
    <property type="entry name" value="Leucine-rich Repeat Variant"/>
    <property type="match status" value="1"/>
</dbReference>
<dbReference type="Pfam" id="PF00514">
    <property type="entry name" value="Arm"/>
    <property type="match status" value="8"/>
</dbReference>
<evidence type="ECO:0000256" key="6">
    <source>
        <dbReference type="PROSITE-ProRule" id="PRU00259"/>
    </source>
</evidence>
<dbReference type="Gene3D" id="1.20.5.690">
    <property type="entry name" value="Importin-alpha, importin-beta-binding domain"/>
    <property type="match status" value="1"/>
</dbReference>
<feature type="domain" description="IBB" evidence="8">
    <location>
        <begin position="1"/>
        <end position="56"/>
    </location>
</feature>
<dbReference type="SUPFAM" id="SSF48371">
    <property type="entry name" value="ARM repeat"/>
    <property type="match status" value="1"/>
</dbReference>
<comment type="caution">
    <text evidence="9">The sequence shown here is derived from an EMBL/GenBank/DDBJ whole genome shotgun (WGS) entry which is preliminary data.</text>
</comment>
<evidence type="ECO:0000313" key="10">
    <source>
        <dbReference type="Proteomes" id="UP000242146"/>
    </source>
</evidence>
<proteinExistence type="inferred from homology"/>
<keyword evidence="4 5" id="KW-0653">Protein transport</keyword>
<dbReference type="InterPro" id="IPR032413">
    <property type="entry name" value="Arm_3"/>
</dbReference>
<evidence type="ECO:0000256" key="1">
    <source>
        <dbReference type="ARBA" id="ARBA00010394"/>
    </source>
</evidence>
<feature type="repeat" description="ARM" evidence="6">
    <location>
        <begin position="159"/>
        <end position="187"/>
    </location>
</feature>
<keyword evidence="10" id="KW-1185">Reference proteome</keyword>
<dbReference type="InterPro" id="IPR000225">
    <property type="entry name" value="Armadillo"/>
</dbReference>
<reference evidence="9 10" key="1">
    <citation type="submission" date="2016-07" db="EMBL/GenBank/DDBJ databases">
        <title>Pervasive Adenine N6-methylation of Active Genes in Fungi.</title>
        <authorList>
            <consortium name="DOE Joint Genome Institute"/>
            <person name="Mondo S.J."/>
            <person name="Dannebaum R.O."/>
            <person name="Kuo R.C."/>
            <person name="Labutti K."/>
            <person name="Haridas S."/>
            <person name="Kuo A."/>
            <person name="Salamov A."/>
            <person name="Ahrendt S.R."/>
            <person name="Lipzen A."/>
            <person name="Sullivan W."/>
            <person name="Andreopoulos W.B."/>
            <person name="Clum A."/>
            <person name="Lindquist E."/>
            <person name="Daum C."/>
            <person name="Ramamoorthy G.K."/>
            <person name="Gryganskyi A."/>
            <person name="Culley D."/>
            <person name="Magnuson J.K."/>
            <person name="James T.Y."/>
            <person name="O'Malley M.A."/>
            <person name="Stajich J.E."/>
            <person name="Spatafora J.W."/>
            <person name="Visel A."/>
            <person name="Grigoriev I.V."/>
        </authorList>
    </citation>
    <scope>NUCLEOTIDE SEQUENCE [LARGE SCALE GENOMIC DNA]</scope>
    <source>
        <strain evidence="9 10">NRRL 3301</strain>
    </source>
</reference>
<feature type="repeat" description="ARM" evidence="6">
    <location>
        <begin position="328"/>
        <end position="359"/>
    </location>
</feature>
<dbReference type="InterPro" id="IPR024931">
    <property type="entry name" value="Importin_alpha"/>
</dbReference>
<dbReference type="InterPro" id="IPR036975">
    <property type="entry name" value="Importin-a_IBB_sf"/>
</dbReference>
<feature type="repeat" description="ARM" evidence="6">
    <location>
        <begin position="117"/>
        <end position="159"/>
    </location>
</feature>
<keyword evidence="2 5" id="KW-0813">Transport</keyword>
<name>A0A1X2GS48_9FUNG</name>
<dbReference type="Proteomes" id="UP000242146">
    <property type="component" value="Unassembled WGS sequence"/>
</dbReference>
<dbReference type="AlphaFoldDB" id="A0A1X2GS48"/>
<dbReference type="FunFam" id="1.25.10.10:FF:000021">
    <property type="entry name" value="Importin subunit alpha"/>
    <property type="match status" value="1"/>
</dbReference>
<dbReference type="PROSITE" id="PS50176">
    <property type="entry name" value="ARM_REPEAT"/>
    <property type="match status" value="3"/>
</dbReference>
<comment type="similarity">
    <text evidence="1 5">Belongs to the importin alpha family.</text>
</comment>
<dbReference type="GO" id="GO:0061608">
    <property type="term" value="F:nuclear import signal receptor activity"/>
    <property type="evidence" value="ECO:0007669"/>
    <property type="project" value="InterPro"/>
</dbReference>
<dbReference type="GO" id="GO:0005634">
    <property type="term" value="C:nucleus"/>
    <property type="evidence" value="ECO:0007669"/>
    <property type="project" value="UniProtKB-ARBA"/>
</dbReference>
<evidence type="ECO:0000256" key="7">
    <source>
        <dbReference type="SAM" id="MobiDB-lite"/>
    </source>
</evidence>
<dbReference type="PROSITE" id="PS51214">
    <property type="entry name" value="IBB"/>
    <property type="match status" value="1"/>
</dbReference>
<protein>
    <recommendedName>
        <fullName evidence="5">Importin subunit alpha</fullName>
    </recommendedName>
</protein>
<evidence type="ECO:0000256" key="2">
    <source>
        <dbReference type="ARBA" id="ARBA00022448"/>
    </source>
</evidence>
<evidence type="ECO:0000256" key="5">
    <source>
        <dbReference type="PIRNR" id="PIRNR005673"/>
    </source>
</evidence>
<dbReference type="GO" id="GO:0005737">
    <property type="term" value="C:cytoplasm"/>
    <property type="evidence" value="ECO:0007669"/>
    <property type="project" value="InterPro"/>
</dbReference>
<dbReference type="InterPro" id="IPR016024">
    <property type="entry name" value="ARM-type_fold"/>
</dbReference>
<accession>A0A1X2GS48</accession>
<dbReference type="Pfam" id="PF16186">
    <property type="entry name" value="Arm_3"/>
    <property type="match status" value="1"/>
</dbReference>
<evidence type="ECO:0000313" key="9">
    <source>
        <dbReference type="EMBL" id="ORX60261.1"/>
    </source>
</evidence>
<evidence type="ECO:0000256" key="4">
    <source>
        <dbReference type="ARBA" id="ARBA00022927"/>
    </source>
</evidence>
<organism evidence="9 10">
    <name type="scientific">Hesseltinella vesiculosa</name>
    <dbReference type="NCBI Taxonomy" id="101127"/>
    <lineage>
        <taxon>Eukaryota</taxon>
        <taxon>Fungi</taxon>
        <taxon>Fungi incertae sedis</taxon>
        <taxon>Mucoromycota</taxon>
        <taxon>Mucoromycotina</taxon>
        <taxon>Mucoromycetes</taxon>
        <taxon>Mucorales</taxon>
        <taxon>Cunninghamellaceae</taxon>
        <taxon>Hesseltinella</taxon>
    </lineage>
</organism>
<gene>
    <name evidence="9" type="ORF">DM01DRAFT_1332414</name>
</gene>
<dbReference type="GO" id="GO:0006606">
    <property type="term" value="P:protein import into nucleus"/>
    <property type="evidence" value="ECO:0007669"/>
    <property type="project" value="InterPro"/>
</dbReference>
<keyword evidence="3" id="KW-0677">Repeat</keyword>
<dbReference type="PANTHER" id="PTHR23316">
    <property type="entry name" value="IMPORTIN ALPHA"/>
    <property type="match status" value="1"/>
</dbReference>
<dbReference type="SMART" id="SM00185">
    <property type="entry name" value="ARM"/>
    <property type="match status" value="8"/>
</dbReference>
<dbReference type="Pfam" id="PF01749">
    <property type="entry name" value="IBB"/>
    <property type="match status" value="1"/>
</dbReference>
<dbReference type="EMBL" id="MCGT01000004">
    <property type="protein sequence ID" value="ORX60261.1"/>
    <property type="molecule type" value="Genomic_DNA"/>
</dbReference>
<dbReference type="InterPro" id="IPR002652">
    <property type="entry name" value="Importin-a_IBB"/>
</dbReference>
<dbReference type="PIRSF" id="PIRSF005673">
    <property type="entry name" value="Importin_alpha"/>
    <property type="match status" value="1"/>
</dbReference>
<feature type="region of interest" description="Disordered" evidence="7">
    <location>
        <begin position="1"/>
        <end position="39"/>
    </location>
</feature>
<evidence type="ECO:0000259" key="8">
    <source>
        <dbReference type="PROSITE" id="PS51214"/>
    </source>
</evidence>
<dbReference type="OrthoDB" id="29145at2759"/>